<dbReference type="Proteomes" id="UP000031760">
    <property type="component" value="Chromosome"/>
</dbReference>
<feature type="domain" description="NAD-dependent epimerase/dehydratase" evidence="2">
    <location>
        <begin position="21"/>
        <end position="246"/>
    </location>
</feature>
<dbReference type="Pfam" id="PF01370">
    <property type="entry name" value="Epimerase"/>
    <property type="match status" value="1"/>
</dbReference>
<dbReference type="Gene3D" id="3.40.50.720">
    <property type="entry name" value="NAD(P)-binding Rossmann-like Domain"/>
    <property type="match status" value="1"/>
</dbReference>
<organism evidence="3 4">
    <name type="scientific">Nonlabens marinus S1-08</name>
    <dbReference type="NCBI Taxonomy" id="1454201"/>
    <lineage>
        <taxon>Bacteria</taxon>
        <taxon>Pseudomonadati</taxon>
        <taxon>Bacteroidota</taxon>
        <taxon>Flavobacteriia</taxon>
        <taxon>Flavobacteriales</taxon>
        <taxon>Flavobacteriaceae</taxon>
        <taxon>Nonlabens</taxon>
    </lineage>
</organism>
<evidence type="ECO:0000313" key="3">
    <source>
        <dbReference type="EMBL" id="BAO55157.1"/>
    </source>
</evidence>
<keyword evidence="1" id="KW-0472">Membrane</keyword>
<feature type="transmembrane region" description="Helical" evidence="1">
    <location>
        <begin position="285"/>
        <end position="303"/>
    </location>
</feature>
<proteinExistence type="predicted"/>
<dbReference type="HOGENOM" id="CLU_007383_6_0_10"/>
<gene>
    <name evidence="3" type="ORF">NMS_1148</name>
</gene>
<dbReference type="EMBL" id="AP014548">
    <property type="protein sequence ID" value="BAO55157.1"/>
    <property type="molecule type" value="Genomic_DNA"/>
</dbReference>
<sequence length="352" mass="39423">MGFTQLADAQRRLLCIFALMILVTGGTGLVGGHLLYRFRESETPINAIYRTEDSINKTRVIFDSYRKGDAELVDEINWIQADILDVPSLELAMEGVTHVYHCAAALGGLSFEEMTRVNVLGTQHLIDICIALKIQKFCYISSIAALGNPIGDNAVTEEDFFNPDALNTDYGISKYAGEMEVWRASQEGLPVVIVNPGVIIGEGDYSEGSGQLIEKTYQRQPFYTNGSSGFVDVRDVVKIMEKLMKSESYNERFILVSENRKFKSVLSAVANALHKKPPRILLKKWMLYIVYVFTKIPAALGIIEGLSRAQVSSYTSTTNYNNTKVVDRLNYSFQTLDVTIQRVANHYLQSRN</sequence>
<keyword evidence="1" id="KW-1133">Transmembrane helix</keyword>
<dbReference type="InterPro" id="IPR051783">
    <property type="entry name" value="NAD(P)-dependent_oxidoreduct"/>
</dbReference>
<dbReference type="PANTHER" id="PTHR48079">
    <property type="entry name" value="PROTEIN YEEZ"/>
    <property type="match status" value="1"/>
</dbReference>
<evidence type="ECO:0000256" key="1">
    <source>
        <dbReference type="SAM" id="Phobius"/>
    </source>
</evidence>
<dbReference type="InterPro" id="IPR036291">
    <property type="entry name" value="NAD(P)-bd_dom_sf"/>
</dbReference>
<accession>W8VWY3</accession>
<name>W8VWY3_9FLAO</name>
<evidence type="ECO:0000259" key="2">
    <source>
        <dbReference type="Pfam" id="PF01370"/>
    </source>
</evidence>
<feature type="transmembrane region" description="Helical" evidence="1">
    <location>
        <begin position="12"/>
        <end position="36"/>
    </location>
</feature>
<dbReference type="PANTHER" id="PTHR48079:SF6">
    <property type="entry name" value="NAD(P)-BINDING DOMAIN-CONTAINING PROTEIN-RELATED"/>
    <property type="match status" value="1"/>
</dbReference>
<dbReference type="GO" id="GO:0004029">
    <property type="term" value="F:aldehyde dehydrogenase (NAD+) activity"/>
    <property type="evidence" value="ECO:0007669"/>
    <property type="project" value="TreeGrafter"/>
</dbReference>
<dbReference type="GO" id="GO:0005737">
    <property type="term" value="C:cytoplasm"/>
    <property type="evidence" value="ECO:0007669"/>
    <property type="project" value="TreeGrafter"/>
</dbReference>
<dbReference type="AlphaFoldDB" id="W8VWY3"/>
<dbReference type="SUPFAM" id="SSF51735">
    <property type="entry name" value="NAD(P)-binding Rossmann-fold domains"/>
    <property type="match status" value="1"/>
</dbReference>
<dbReference type="KEGG" id="nmf:NMS_1148"/>
<dbReference type="InterPro" id="IPR001509">
    <property type="entry name" value="Epimerase_deHydtase"/>
</dbReference>
<reference evidence="3 4" key="1">
    <citation type="journal article" date="2014" name="Proc. Natl. Acad. Sci. U.S.A.">
        <title>Functional characterization of flavobacteria rhodopsins reveals a unique class of light-driven chloride pump in bacteria.</title>
        <authorList>
            <person name="Yoshizawa S."/>
            <person name="Kumagai Y."/>
            <person name="Kim H."/>
            <person name="Ogura Y."/>
            <person name="Hayashi T."/>
            <person name="Iwasaki W."/>
            <person name="DeLong E.F."/>
            <person name="Kogure K."/>
        </authorList>
    </citation>
    <scope>NUCLEOTIDE SEQUENCE [LARGE SCALE GENOMIC DNA]</scope>
    <source>
        <strain evidence="3 4">S1-08</strain>
    </source>
</reference>
<protein>
    <submittedName>
        <fullName evidence="3">Dihydroflavonol-4-reductase</fullName>
    </submittedName>
</protein>
<keyword evidence="4" id="KW-1185">Reference proteome</keyword>
<evidence type="ECO:0000313" key="4">
    <source>
        <dbReference type="Proteomes" id="UP000031760"/>
    </source>
</evidence>
<dbReference type="STRING" id="1454201.NMS_1148"/>
<keyword evidence="1" id="KW-0812">Transmembrane</keyword>